<keyword evidence="3" id="KW-0521">NADP</keyword>
<dbReference type="GO" id="GO:0006006">
    <property type="term" value="P:glucose metabolic process"/>
    <property type="evidence" value="ECO:0007669"/>
    <property type="project" value="TreeGrafter"/>
</dbReference>
<name>A0A5J6N7A9_9PROT</name>
<accession>A0A5J6N7A9</accession>
<dbReference type="InterPro" id="IPR036291">
    <property type="entry name" value="NAD(P)-bd_dom_sf"/>
</dbReference>
<reference evidence="4 5" key="1">
    <citation type="submission" date="2019-08" db="EMBL/GenBank/DDBJ databases">
        <title>Hyperibacter terrae gen. nov., sp. nov. and Hyperibacter viscosus sp. nov., two new members in the family Rhodospirillaceae isolated from the rhizosphere of Hypericum perforatum.</title>
        <authorList>
            <person name="Noviana Z."/>
        </authorList>
    </citation>
    <scope>NUCLEOTIDE SEQUENCE [LARGE SCALE GENOMIC DNA]</scope>
    <source>
        <strain evidence="4 5">R5959</strain>
    </source>
</reference>
<protein>
    <submittedName>
        <fullName evidence="4">L-xylulose reductase</fullName>
    </submittedName>
</protein>
<dbReference type="KEGG" id="hadh:FRZ61_46010"/>
<evidence type="ECO:0000256" key="1">
    <source>
        <dbReference type="ARBA" id="ARBA00006484"/>
    </source>
</evidence>
<dbReference type="SUPFAM" id="SSF51735">
    <property type="entry name" value="NAD(P)-binding Rossmann-fold domains"/>
    <property type="match status" value="1"/>
</dbReference>
<dbReference type="GO" id="GO:0005997">
    <property type="term" value="P:xylulose metabolic process"/>
    <property type="evidence" value="ECO:0007669"/>
    <property type="project" value="TreeGrafter"/>
</dbReference>
<evidence type="ECO:0000313" key="4">
    <source>
        <dbReference type="EMBL" id="QEX24660.1"/>
    </source>
</evidence>
<gene>
    <name evidence="4" type="ORF">FRZ61_46010</name>
</gene>
<dbReference type="PRINTS" id="PR00080">
    <property type="entry name" value="SDRFAMILY"/>
</dbReference>
<evidence type="ECO:0000256" key="2">
    <source>
        <dbReference type="ARBA" id="ARBA00011881"/>
    </source>
</evidence>
<dbReference type="Pfam" id="PF13561">
    <property type="entry name" value="adh_short_C2"/>
    <property type="match status" value="1"/>
</dbReference>
<dbReference type="PROSITE" id="PS00061">
    <property type="entry name" value="ADH_SHORT"/>
    <property type="match status" value="1"/>
</dbReference>
<evidence type="ECO:0000313" key="5">
    <source>
        <dbReference type="Proteomes" id="UP000325797"/>
    </source>
</evidence>
<dbReference type="InterPro" id="IPR020904">
    <property type="entry name" value="Sc_DH/Rdtase_CS"/>
</dbReference>
<dbReference type="PANTHER" id="PTHR44252:SF3">
    <property type="entry name" value="D-ERYTHRULOSE REDUCTASE-RELATED"/>
    <property type="match status" value="1"/>
</dbReference>
<dbReference type="Proteomes" id="UP000325797">
    <property type="component" value="Chromosome"/>
</dbReference>
<evidence type="ECO:0000256" key="3">
    <source>
        <dbReference type="ARBA" id="ARBA00022857"/>
    </source>
</evidence>
<dbReference type="FunFam" id="3.40.50.720:FF:000084">
    <property type="entry name" value="Short-chain dehydrogenase reductase"/>
    <property type="match status" value="1"/>
</dbReference>
<proteinExistence type="inferred from homology"/>
<dbReference type="PANTHER" id="PTHR44252">
    <property type="entry name" value="D-ERYTHRULOSE REDUCTASE"/>
    <property type="match status" value="1"/>
</dbReference>
<sequence length="255" mass="26882">MFSRFRLDGRTALVTGAGGGIGEGIAFAMAEAGAKLVLVGRNPDPLETLAKRIETAGLGQAQVRLCDVRNNEAVRGMIGALPALDILVNNAGTNIPGPFLEVSEENFDAIMTLNTRASFFVAQAAVKKMLEDPARAAKGGAIINVSSQMGHVGSPNRTVYCMSKHGLEGLTKAMALELVPHRIRVNSLAPTFVETPLVQRIVDTPEKRNFLVSRIPMGEMAQVEDVVGAAVFLASPAAAMITGTCLLVDGGWTAQ</sequence>
<comment type="subunit">
    <text evidence="2">Homotetramer.</text>
</comment>
<keyword evidence="5" id="KW-1185">Reference proteome</keyword>
<organism evidence="4 5">
    <name type="scientific">Hypericibacter adhaerens</name>
    <dbReference type="NCBI Taxonomy" id="2602016"/>
    <lineage>
        <taxon>Bacteria</taxon>
        <taxon>Pseudomonadati</taxon>
        <taxon>Pseudomonadota</taxon>
        <taxon>Alphaproteobacteria</taxon>
        <taxon>Rhodospirillales</taxon>
        <taxon>Dongiaceae</taxon>
        <taxon>Hypericibacter</taxon>
    </lineage>
</organism>
<dbReference type="Gene3D" id="3.40.50.720">
    <property type="entry name" value="NAD(P)-binding Rossmann-like Domain"/>
    <property type="match status" value="1"/>
</dbReference>
<dbReference type="GO" id="GO:0050038">
    <property type="term" value="F:L-xylulose reductase (NADPH) activity"/>
    <property type="evidence" value="ECO:0007669"/>
    <property type="project" value="TreeGrafter"/>
</dbReference>
<dbReference type="InterPro" id="IPR051737">
    <property type="entry name" value="L-xylulose/Carbonyl_redctase"/>
</dbReference>
<dbReference type="GO" id="GO:0004090">
    <property type="term" value="F:carbonyl reductase (NADPH) activity"/>
    <property type="evidence" value="ECO:0007669"/>
    <property type="project" value="TreeGrafter"/>
</dbReference>
<dbReference type="PRINTS" id="PR00081">
    <property type="entry name" value="GDHRDH"/>
</dbReference>
<dbReference type="EMBL" id="CP042582">
    <property type="protein sequence ID" value="QEX24660.1"/>
    <property type="molecule type" value="Genomic_DNA"/>
</dbReference>
<comment type="similarity">
    <text evidence="1">Belongs to the short-chain dehydrogenases/reductases (SDR) family.</text>
</comment>
<dbReference type="InterPro" id="IPR002347">
    <property type="entry name" value="SDR_fam"/>
</dbReference>
<dbReference type="NCBIfam" id="NF005559">
    <property type="entry name" value="PRK07231.1"/>
    <property type="match status" value="1"/>
</dbReference>
<dbReference type="AlphaFoldDB" id="A0A5J6N7A9"/>